<dbReference type="GO" id="GO:0005524">
    <property type="term" value="F:ATP binding"/>
    <property type="evidence" value="ECO:0007669"/>
    <property type="project" value="UniProtKB-KW"/>
</dbReference>
<dbReference type="InterPro" id="IPR058922">
    <property type="entry name" value="WHD_DRP"/>
</dbReference>
<dbReference type="InterPro" id="IPR041118">
    <property type="entry name" value="Rx_N"/>
</dbReference>
<feature type="domain" description="Disease resistance R13L4/SHOC-2-like LRR" evidence="10">
    <location>
        <begin position="554"/>
        <end position="838"/>
    </location>
</feature>
<comment type="similarity">
    <text evidence="1">Belongs to the disease resistance NB-LRR family.</text>
</comment>
<sequence>MAEAAIFSAVKSLGVLVVEKAGFLQGVEEQVKWLKRELKRMQCYLKDAAEKQPQNESIRQWISDIREVAQDAEDVIETFILKSNTPRSSEMSFHERVISIPKHLYHLNVVGKEIDSIKAKLQDIERSRVRYGIQYIGEMTESTRRSEVGEVEWRRRLSPWQKDEHLVGLERDMKLLLENAILDGREGLAVATVVGMGGIGKSTLAKKVYNHSGVAKRFDMRAWVVVSSDFMPRDIIKELMLQVLDPKEDKLKVLETMEKLSLASVQRMLHERLCGKRYFIVLDDIWENKHWESLASVFPVEGQGSRLLLTSRDRNITKHARYIHEMKLLDSEQSWKLFMKKAFIDNNEGKCPEDLYDIGREILRKCDGLPLAISVVGGLLVDRSPSKSKWENVSKEINTHLGTKESSVSEILELSYRNLSPELKSCFLCLGFFKEDATIRTKRLIHVWVANGFIQQGRRGENTTMEEIGQNYLDELINRNMVQVKDMSYDESVKNCHIHDLLRELSIRKAKEEISFEIRRGEGNSQSLDKPRHCAIYCSTETFIYSAAGKNKYVRSVFVHGYDNRTDVKPSYLKSFELLKILDFENFMLYELPDTIGELTGLRYLGLRNSRIPELPRSLGRLKKLEVLDVAKYNTNVPNVIWKMDTLRHLYMYHFDYTRTPIRLDTLKNLHTLSYIRTDHVDPKHLTQLASLRTLGIVIRSSDYEFSTLCSSLKNLVCLKVRNINMYRISMDVLGTMCNLTTLKLVGGLTKLPDLPPNLSYLTLIYAGLLHDPMPVLEKLPKLLALKLDRAYYKGRKMEVSEKGFPRLKVLILREMWYLETIQVRNEGGMFVLKRLEIFKCLCMKQLPEKLRLMATVVNK</sequence>
<dbReference type="Gene3D" id="3.80.10.10">
    <property type="entry name" value="Ribonuclease Inhibitor"/>
    <property type="match status" value="1"/>
</dbReference>
<evidence type="ECO:0000256" key="2">
    <source>
        <dbReference type="ARBA" id="ARBA00022614"/>
    </source>
</evidence>
<dbReference type="PANTHER" id="PTHR23155">
    <property type="entry name" value="DISEASE RESISTANCE PROTEIN RP"/>
    <property type="match status" value="1"/>
</dbReference>
<dbReference type="PANTHER" id="PTHR23155:SF1193">
    <property type="entry name" value="DISEASE RESISTANCE PROTEIN RPP13-RELATED"/>
    <property type="match status" value="1"/>
</dbReference>
<feature type="domain" description="NB-ARC" evidence="7">
    <location>
        <begin position="185"/>
        <end position="345"/>
    </location>
</feature>
<dbReference type="EMBL" id="KI630443">
    <property type="protein sequence ID" value="EYU39536.1"/>
    <property type="molecule type" value="Genomic_DNA"/>
</dbReference>
<gene>
    <name evidence="11" type="ORF">MIMGU_mgv1a020523mg</name>
</gene>
<evidence type="ECO:0000256" key="1">
    <source>
        <dbReference type="ARBA" id="ARBA00008894"/>
    </source>
</evidence>
<evidence type="ECO:0000313" key="11">
    <source>
        <dbReference type="EMBL" id="EYU39536.1"/>
    </source>
</evidence>
<feature type="domain" description="Disease resistance N-terminal" evidence="8">
    <location>
        <begin position="6"/>
        <end position="89"/>
    </location>
</feature>
<reference evidence="11 12" key="1">
    <citation type="journal article" date="2013" name="Proc. Natl. Acad. Sci. U.S.A.">
        <title>Fine-scale variation in meiotic recombination in Mimulus inferred from population shotgun sequencing.</title>
        <authorList>
            <person name="Hellsten U."/>
            <person name="Wright K.M."/>
            <person name="Jenkins J."/>
            <person name="Shu S."/>
            <person name="Yuan Y."/>
            <person name="Wessler S.R."/>
            <person name="Schmutz J."/>
            <person name="Willis J.H."/>
            <person name="Rokhsar D.S."/>
        </authorList>
    </citation>
    <scope>NUCLEOTIDE SEQUENCE [LARGE SCALE GENOMIC DNA]</scope>
    <source>
        <strain evidence="12">cv. DUN x IM62</strain>
    </source>
</reference>
<dbReference type="Gene3D" id="3.40.50.300">
    <property type="entry name" value="P-loop containing nucleotide triphosphate hydrolases"/>
    <property type="match status" value="1"/>
</dbReference>
<dbReference type="Pfam" id="PF23598">
    <property type="entry name" value="LRR_14"/>
    <property type="match status" value="1"/>
</dbReference>
<keyword evidence="4" id="KW-0547">Nucleotide-binding</keyword>
<keyword evidence="2" id="KW-0433">Leucine-rich repeat</keyword>
<evidence type="ECO:0000259" key="8">
    <source>
        <dbReference type="Pfam" id="PF18052"/>
    </source>
</evidence>
<dbReference type="InterPro" id="IPR042197">
    <property type="entry name" value="Apaf_helical"/>
</dbReference>
<dbReference type="Gene3D" id="1.20.5.4130">
    <property type="match status" value="1"/>
</dbReference>
<dbReference type="InterPro" id="IPR002182">
    <property type="entry name" value="NB-ARC"/>
</dbReference>
<dbReference type="SUPFAM" id="SSF52540">
    <property type="entry name" value="P-loop containing nucleoside triphosphate hydrolases"/>
    <property type="match status" value="1"/>
</dbReference>
<proteinExistence type="inferred from homology"/>
<keyword evidence="12" id="KW-1185">Reference proteome</keyword>
<feature type="domain" description="Disease resistance protein winged helix" evidence="9">
    <location>
        <begin position="433"/>
        <end position="505"/>
    </location>
</feature>
<evidence type="ECO:0000259" key="9">
    <source>
        <dbReference type="Pfam" id="PF23559"/>
    </source>
</evidence>
<dbReference type="FunFam" id="1.10.10.10:FF:000322">
    <property type="entry name" value="Probable disease resistance protein At1g63360"/>
    <property type="match status" value="1"/>
</dbReference>
<evidence type="ECO:0000256" key="5">
    <source>
        <dbReference type="ARBA" id="ARBA00022821"/>
    </source>
</evidence>
<dbReference type="GO" id="GO:0043531">
    <property type="term" value="F:ADP binding"/>
    <property type="evidence" value="ECO:0007669"/>
    <property type="project" value="InterPro"/>
</dbReference>
<evidence type="ECO:0000259" key="10">
    <source>
        <dbReference type="Pfam" id="PF23598"/>
    </source>
</evidence>
<dbReference type="Pfam" id="PF00931">
    <property type="entry name" value="NB-ARC"/>
    <property type="match status" value="1"/>
</dbReference>
<accession>A0A022RH82</accession>
<evidence type="ECO:0000313" key="12">
    <source>
        <dbReference type="Proteomes" id="UP000030748"/>
    </source>
</evidence>
<dbReference type="SUPFAM" id="SSF52058">
    <property type="entry name" value="L domain-like"/>
    <property type="match status" value="1"/>
</dbReference>
<keyword evidence="5" id="KW-0611">Plant defense</keyword>
<keyword evidence="3" id="KW-0677">Repeat</keyword>
<dbReference type="Pfam" id="PF18052">
    <property type="entry name" value="Rx_N"/>
    <property type="match status" value="1"/>
</dbReference>
<dbReference type="Gene3D" id="1.10.8.430">
    <property type="entry name" value="Helical domain of apoptotic protease-activating factors"/>
    <property type="match status" value="1"/>
</dbReference>
<dbReference type="AlphaFoldDB" id="A0A022RH82"/>
<name>A0A022RH82_ERYGU</name>
<dbReference type="InterPro" id="IPR044974">
    <property type="entry name" value="Disease_R_plants"/>
</dbReference>
<evidence type="ECO:0000256" key="4">
    <source>
        <dbReference type="ARBA" id="ARBA00022741"/>
    </source>
</evidence>
<evidence type="ECO:0000256" key="3">
    <source>
        <dbReference type="ARBA" id="ARBA00022737"/>
    </source>
</evidence>
<dbReference type="CDD" id="cd14798">
    <property type="entry name" value="RX-CC_like"/>
    <property type="match status" value="1"/>
</dbReference>
<protein>
    <recommendedName>
        <fullName evidence="13">AAA+ ATPase domain-containing protein</fullName>
    </recommendedName>
</protein>
<dbReference type="InterPro" id="IPR032675">
    <property type="entry name" value="LRR_dom_sf"/>
</dbReference>
<dbReference type="InterPro" id="IPR038005">
    <property type="entry name" value="RX-like_CC"/>
</dbReference>
<dbReference type="GO" id="GO:0051607">
    <property type="term" value="P:defense response to virus"/>
    <property type="evidence" value="ECO:0007669"/>
    <property type="project" value="UniProtKB-ARBA"/>
</dbReference>
<dbReference type="Gene3D" id="1.10.10.10">
    <property type="entry name" value="Winged helix-like DNA-binding domain superfamily/Winged helix DNA-binding domain"/>
    <property type="match status" value="1"/>
</dbReference>
<keyword evidence="6" id="KW-0067">ATP-binding</keyword>
<dbReference type="Pfam" id="PF23559">
    <property type="entry name" value="WHD_DRP"/>
    <property type="match status" value="1"/>
</dbReference>
<dbReference type="InterPro" id="IPR036388">
    <property type="entry name" value="WH-like_DNA-bd_sf"/>
</dbReference>
<evidence type="ECO:0000256" key="6">
    <source>
        <dbReference type="ARBA" id="ARBA00022840"/>
    </source>
</evidence>
<dbReference type="InterPro" id="IPR055414">
    <property type="entry name" value="LRR_R13L4/SHOC2-like"/>
</dbReference>
<dbReference type="eggNOG" id="KOG4658">
    <property type="taxonomic scope" value="Eukaryota"/>
</dbReference>
<dbReference type="FunFam" id="3.40.50.300:FF:001091">
    <property type="entry name" value="Probable disease resistance protein At1g61300"/>
    <property type="match status" value="1"/>
</dbReference>
<evidence type="ECO:0008006" key="13">
    <source>
        <dbReference type="Google" id="ProtNLM"/>
    </source>
</evidence>
<dbReference type="InterPro" id="IPR027417">
    <property type="entry name" value="P-loop_NTPase"/>
</dbReference>
<dbReference type="Proteomes" id="UP000030748">
    <property type="component" value="Unassembled WGS sequence"/>
</dbReference>
<organism evidence="11 12">
    <name type="scientific">Erythranthe guttata</name>
    <name type="common">Yellow monkey flower</name>
    <name type="synonym">Mimulus guttatus</name>
    <dbReference type="NCBI Taxonomy" id="4155"/>
    <lineage>
        <taxon>Eukaryota</taxon>
        <taxon>Viridiplantae</taxon>
        <taxon>Streptophyta</taxon>
        <taxon>Embryophyta</taxon>
        <taxon>Tracheophyta</taxon>
        <taxon>Spermatophyta</taxon>
        <taxon>Magnoliopsida</taxon>
        <taxon>eudicotyledons</taxon>
        <taxon>Gunneridae</taxon>
        <taxon>Pentapetalae</taxon>
        <taxon>asterids</taxon>
        <taxon>lamiids</taxon>
        <taxon>Lamiales</taxon>
        <taxon>Phrymaceae</taxon>
        <taxon>Erythranthe</taxon>
    </lineage>
</organism>
<evidence type="ECO:0000259" key="7">
    <source>
        <dbReference type="Pfam" id="PF00931"/>
    </source>
</evidence>
<dbReference type="PRINTS" id="PR00364">
    <property type="entry name" value="DISEASERSIST"/>
</dbReference>